<dbReference type="GO" id="GO:0007219">
    <property type="term" value="P:Notch signaling pathway"/>
    <property type="evidence" value="ECO:0007669"/>
    <property type="project" value="TreeGrafter"/>
</dbReference>
<comment type="caution">
    <text evidence="1">The sequence shown here is derived from an EMBL/GenBank/DDBJ whole genome shotgun (WGS) entry which is preliminary data.</text>
</comment>
<proteinExistence type="predicted"/>
<dbReference type="GO" id="GO:0004222">
    <property type="term" value="F:metalloendopeptidase activity"/>
    <property type="evidence" value="ECO:0007669"/>
    <property type="project" value="TreeGrafter"/>
</dbReference>
<organism evidence="1 2">
    <name type="scientific">Aromia moschata</name>
    <dbReference type="NCBI Taxonomy" id="1265417"/>
    <lineage>
        <taxon>Eukaryota</taxon>
        <taxon>Metazoa</taxon>
        <taxon>Ecdysozoa</taxon>
        <taxon>Arthropoda</taxon>
        <taxon>Hexapoda</taxon>
        <taxon>Insecta</taxon>
        <taxon>Pterygota</taxon>
        <taxon>Neoptera</taxon>
        <taxon>Endopterygota</taxon>
        <taxon>Coleoptera</taxon>
        <taxon>Polyphaga</taxon>
        <taxon>Cucujiformia</taxon>
        <taxon>Chrysomeloidea</taxon>
        <taxon>Cerambycidae</taxon>
        <taxon>Cerambycinae</taxon>
        <taxon>Callichromatini</taxon>
        <taxon>Aromia</taxon>
    </lineage>
</organism>
<evidence type="ECO:0000313" key="2">
    <source>
        <dbReference type="Proteomes" id="UP001162162"/>
    </source>
</evidence>
<dbReference type="GO" id="GO:0006509">
    <property type="term" value="P:membrane protein ectodomain proteolysis"/>
    <property type="evidence" value="ECO:0007669"/>
    <property type="project" value="TreeGrafter"/>
</dbReference>
<dbReference type="PANTHER" id="PTHR45702:SF2">
    <property type="entry name" value="KUZBANIAN, ISOFORM A"/>
    <property type="match status" value="1"/>
</dbReference>
<dbReference type="InterPro" id="IPR024079">
    <property type="entry name" value="MetalloPept_cat_dom_sf"/>
</dbReference>
<evidence type="ECO:0000313" key="1">
    <source>
        <dbReference type="EMBL" id="KAJ8960324.1"/>
    </source>
</evidence>
<dbReference type="Proteomes" id="UP001162162">
    <property type="component" value="Unassembled WGS sequence"/>
</dbReference>
<dbReference type="GO" id="GO:0005886">
    <property type="term" value="C:plasma membrane"/>
    <property type="evidence" value="ECO:0007669"/>
    <property type="project" value="TreeGrafter"/>
</dbReference>
<dbReference type="PANTHER" id="PTHR45702">
    <property type="entry name" value="ADAM10/ADAM17 METALLOPEPTIDASE FAMILY MEMBER"/>
    <property type="match status" value="1"/>
</dbReference>
<protein>
    <submittedName>
        <fullName evidence="1">Uncharacterized protein</fullName>
    </submittedName>
</protein>
<dbReference type="Gene3D" id="3.40.390.10">
    <property type="entry name" value="Collagenase (Catalytic Domain)"/>
    <property type="match status" value="1"/>
</dbReference>
<dbReference type="InterPro" id="IPR051489">
    <property type="entry name" value="ADAM_Metalloproteinase"/>
</dbReference>
<gene>
    <name evidence="1" type="ORF">NQ318_004058</name>
</gene>
<accession>A0AAV8Z8W9</accession>
<keyword evidence="2" id="KW-1185">Reference proteome</keyword>
<reference evidence="1" key="1">
    <citation type="journal article" date="2023" name="Insect Mol. Biol.">
        <title>Genome sequencing provides insights into the evolution of gene families encoding plant cell wall-degrading enzymes in longhorned beetles.</title>
        <authorList>
            <person name="Shin N.R."/>
            <person name="Okamura Y."/>
            <person name="Kirsch R."/>
            <person name="Pauchet Y."/>
        </authorList>
    </citation>
    <scope>NUCLEOTIDE SEQUENCE</scope>
    <source>
        <strain evidence="1">AMC_N1</strain>
    </source>
</reference>
<sequence length="134" mass="14973">MSMILHLSHELGHSFGSDHDTTPPCAGYMMASHTPTDNRRKRFIFSSCSKRSIVKTVVSKGHCFESYENPFCGNEVTEKGVFSCVQKRQFCDDTTPLVEKPSSKKERTATAVPQETVNFSTCAAYRKAKETLAK</sequence>
<dbReference type="EMBL" id="JAPWTK010000009">
    <property type="protein sequence ID" value="KAJ8960324.1"/>
    <property type="molecule type" value="Genomic_DNA"/>
</dbReference>
<dbReference type="AlphaFoldDB" id="A0AAV8Z8W9"/>
<dbReference type="SUPFAM" id="SSF55486">
    <property type="entry name" value="Metalloproteases ('zincins'), catalytic domain"/>
    <property type="match status" value="1"/>
</dbReference>
<name>A0AAV8Z8W9_9CUCU</name>